<dbReference type="STRING" id="54.SAMN02745121_05043"/>
<feature type="region of interest" description="Disordered" evidence="1">
    <location>
        <begin position="22"/>
        <end position="80"/>
    </location>
</feature>
<dbReference type="AlphaFoldDB" id="A0A1I2CC29"/>
<gene>
    <name evidence="2" type="ORF">SAMN02745121_05043</name>
</gene>
<dbReference type="Proteomes" id="UP000199400">
    <property type="component" value="Unassembled WGS sequence"/>
</dbReference>
<proteinExistence type="predicted"/>
<keyword evidence="3" id="KW-1185">Reference proteome</keyword>
<protein>
    <submittedName>
        <fullName evidence="2">Uncharacterized protein</fullName>
    </submittedName>
</protein>
<evidence type="ECO:0000313" key="2">
    <source>
        <dbReference type="EMBL" id="SFE65778.1"/>
    </source>
</evidence>
<dbReference type="PROSITE" id="PS51257">
    <property type="entry name" value="PROKAR_LIPOPROTEIN"/>
    <property type="match status" value="1"/>
</dbReference>
<name>A0A1I2CC29_9BACT</name>
<reference evidence="3" key="1">
    <citation type="submission" date="2016-10" db="EMBL/GenBank/DDBJ databases">
        <authorList>
            <person name="Varghese N."/>
            <person name="Submissions S."/>
        </authorList>
    </citation>
    <scope>NUCLEOTIDE SEQUENCE [LARGE SCALE GENOMIC DNA]</scope>
    <source>
        <strain evidence="3">ATCC 25963</strain>
    </source>
</reference>
<sequence length="282" mass="29569">MRHVLFNLFLSALLACGGDDRPDGGATATSEPATGEPATAADTTGDPPGTTTGTATTGADPTTGLPWPEPTATSGTDGPVDGGPCPNYALVLDRPGPILWATTDGSVYESAFLPPGQGFNCVRVEFDLQTLDNLDEIVAMDPEGCPEYFGIASVFGTQPAGKVLATAFYHPMDRVRGACTLGASRFEVGNHLAYTADTVGPWSPGQVWHVILEAKPWLTRVTVFSGGQQVGPTVAAALDPLDVAVTRDPVVRLGLPGPVEDRFYPWYGATWANLQVWADVVP</sequence>
<evidence type="ECO:0000256" key="1">
    <source>
        <dbReference type="SAM" id="MobiDB-lite"/>
    </source>
</evidence>
<feature type="compositionally biased region" description="Low complexity" evidence="1">
    <location>
        <begin position="24"/>
        <end position="64"/>
    </location>
</feature>
<dbReference type="EMBL" id="FOMX01000017">
    <property type="protein sequence ID" value="SFE65778.1"/>
    <property type="molecule type" value="Genomic_DNA"/>
</dbReference>
<organism evidence="2 3">
    <name type="scientific">Nannocystis exedens</name>
    <dbReference type="NCBI Taxonomy" id="54"/>
    <lineage>
        <taxon>Bacteria</taxon>
        <taxon>Pseudomonadati</taxon>
        <taxon>Myxococcota</taxon>
        <taxon>Polyangia</taxon>
        <taxon>Nannocystales</taxon>
        <taxon>Nannocystaceae</taxon>
        <taxon>Nannocystis</taxon>
    </lineage>
</organism>
<accession>A0A1I2CC29</accession>
<evidence type="ECO:0000313" key="3">
    <source>
        <dbReference type="Proteomes" id="UP000199400"/>
    </source>
</evidence>
<dbReference type="RefSeq" id="WP_096326725.1">
    <property type="nucleotide sequence ID" value="NZ_FOMX01000017.1"/>
</dbReference>